<comment type="function">
    <text evidence="7">Part of the tripartite ATP-independent periplasmic (TRAP) transport system.</text>
</comment>
<evidence type="ECO:0000256" key="1">
    <source>
        <dbReference type="ARBA" id="ARBA00004651"/>
    </source>
</evidence>
<evidence type="ECO:0000256" key="6">
    <source>
        <dbReference type="ARBA" id="ARBA00023136"/>
    </source>
</evidence>
<evidence type="ECO:0000256" key="7">
    <source>
        <dbReference type="RuleBase" id="RU369079"/>
    </source>
</evidence>
<name>A0A947GE32_9HYPH</name>
<evidence type="ECO:0000256" key="2">
    <source>
        <dbReference type="ARBA" id="ARBA00022448"/>
    </source>
</evidence>
<proteinExistence type="inferred from homology"/>
<feature type="transmembrane region" description="Helical" evidence="7">
    <location>
        <begin position="90"/>
        <end position="112"/>
    </location>
</feature>
<dbReference type="Proteomes" id="UP000766595">
    <property type="component" value="Unassembled WGS sequence"/>
</dbReference>
<comment type="subunit">
    <text evidence="7">The complex comprises the extracytoplasmic solute receptor protein and the two transmembrane proteins.</text>
</comment>
<accession>A0A947GE32</accession>
<evidence type="ECO:0000313" key="9">
    <source>
        <dbReference type="EMBL" id="MBT9288905.1"/>
    </source>
</evidence>
<feature type="transmembrane region" description="Helical" evidence="7">
    <location>
        <begin position="51"/>
        <end position="69"/>
    </location>
</feature>
<dbReference type="RefSeq" id="WP_261967545.1">
    <property type="nucleotide sequence ID" value="NZ_JAHHZF010000002.1"/>
</dbReference>
<feature type="transmembrane region" description="Helical" evidence="7">
    <location>
        <begin position="132"/>
        <end position="152"/>
    </location>
</feature>
<organism evidence="9 10">
    <name type="scientific">Prosthecodimorpha staleyi</name>
    <dbReference type="NCBI Taxonomy" id="2840188"/>
    <lineage>
        <taxon>Bacteria</taxon>
        <taxon>Pseudomonadati</taxon>
        <taxon>Pseudomonadota</taxon>
        <taxon>Alphaproteobacteria</taxon>
        <taxon>Hyphomicrobiales</taxon>
        <taxon>Ancalomicrobiaceae</taxon>
        <taxon>Prosthecodimorpha</taxon>
    </lineage>
</organism>
<evidence type="ECO:0000256" key="3">
    <source>
        <dbReference type="ARBA" id="ARBA00022475"/>
    </source>
</evidence>
<dbReference type="GO" id="GO:0022857">
    <property type="term" value="F:transmembrane transporter activity"/>
    <property type="evidence" value="ECO:0007669"/>
    <property type="project" value="UniProtKB-UniRule"/>
</dbReference>
<evidence type="ECO:0000313" key="10">
    <source>
        <dbReference type="Proteomes" id="UP000766595"/>
    </source>
</evidence>
<keyword evidence="3" id="KW-1003">Cell membrane</keyword>
<comment type="caution">
    <text evidence="9">The sequence shown here is derived from an EMBL/GenBank/DDBJ whole genome shotgun (WGS) entry which is preliminary data.</text>
</comment>
<evidence type="ECO:0000259" key="8">
    <source>
        <dbReference type="Pfam" id="PF04290"/>
    </source>
</evidence>
<evidence type="ECO:0000256" key="5">
    <source>
        <dbReference type="ARBA" id="ARBA00022989"/>
    </source>
</evidence>
<keyword evidence="4 7" id="KW-0812">Transmembrane</keyword>
<feature type="domain" description="Tripartite ATP-independent periplasmic transporters DctQ component" evidence="8">
    <location>
        <begin position="26"/>
        <end position="160"/>
    </location>
</feature>
<evidence type="ECO:0000256" key="4">
    <source>
        <dbReference type="ARBA" id="ARBA00022692"/>
    </source>
</evidence>
<protein>
    <recommendedName>
        <fullName evidence="7">TRAP transporter small permease protein</fullName>
    </recommendedName>
</protein>
<keyword evidence="2 7" id="KW-0813">Transport</keyword>
<keyword evidence="10" id="KW-1185">Reference proteome</keyword>
<keyword evidence="6 7" id="KW-0472">Membrane</keyword>
<keyword evidence="7" id="KW-0997">Cell inner membrane</keyword>
<gene>
    <name evidence="9" type="ORF">KL771_05560</name>
</gene>
<comment type="similarity">
    <text evidence="7">Belongs to the TRAP transporter small permease family.</text>
</comment>
<dbReference type="EMBL" id="JAHHZF010000002">
    <property type="protein sequence ID" value="MBT9288905.1"/>
    <property type="molecule type" value="Genomic_DNA"/>
</dbReference>
<dbReference type="AlphaFoldDB" id="A0A947GE32"/>
<dbReference type="Pfam" id="PF04290">
    <property type="entry name" value="DctQ"/>
    <property type="match status" value="1"/>
</dbReference>
<keyword evidence="5 7" id="KW-1133">Transmembrane helix</keyword>
<comment type="subcellular location">
    <subcellularLocation>
        <location evidence="7">Cell inner membrane</location>
        <topology evidence="7">Multi-pass membrane protein</topology>
    </subcellularLocation>
    <subcellularLocation>
        <location evidence="1">Cell membrane</location>
        <topology evidence="1">Multi-pass membrane protein</topology>
    </subcellularLocation>
</comment>
<feature type="transmembrane region" description="Helical" evidence="7">
    <location>
        <begin position="12"/>
        <end position="39"/>
    </location>
</feature>
<reference evidence="9 10" key="1">
    <citation type="submission" date="2021-06" db="EMBL/GenBank/DDBJ databases">
        <authorList>
            <person name="Grouzdev D.S."/>
            <person name="Koziaeva V."/>
        </authorList>
    </citation>
    <scope>NUCLEOTIDE SEQUENCE [LARGE SCALE GENOMIC DNA]</scope>
    <source>
        <strain evidence="9 10">22</strain>
    </source>
</reference>
<sequence>MRFWRAVWALEWGLAAIGAGSMLFIMMMVTVISVAGRYFLQVDLIPGAYNIVERILFPLLVFWALPIAHREGMFPRLETIADAQPPRRRALIGAVATIVEIVVYGLFFWFVARFVWQSVETNRTMQIGTTFLPVWPILLTMPLAFGLMLLEMGRLLHRDVRRALGLDTSVDEPAQQQGSLVV</sequence>
<dbReference type="InterPro" id="IPR055348">
    <property type="entry name" value="DctQ"/>
</dbReference>
<dbReference type="GO" id="GO:0005886">
    <property type="term" value="C:plasma membrane"/>
    <property type="evidence" value="ECO:0007669"/>
    <property type="project" value="UniProtKB-SubCell"/>
</dbReference>